<keyword evidence="5 10" id="KW-0592">Phosphate transport</keyword>
<evidence type="ECO:0000256" key="8">
    <source>
        <dbReference type="ARBA" id="ARBA00023136"/>
    </source>
</evidence>
<evidence type="ECO:0000313" key="12">
    <source>
        <dbReference type="EMBL" id="XCJ81101.1"/>
    </source>
</evidence>
<comment type="subcellular location">
    <subcellularLocation>
        <location evidence="10">Cell inner membrane</location>
        <topology evidence="10">Multi-pass membrane protein</topology>
    </subcellularLocation>
    <subcellularLocation>
        <location evidence="1 9">Cell membrane</location>
        <topology evidence="1 9">Multi-pass membrane protein</topology>
    </subcellularLocation>
</comment>
<keyword evidence="10" id="KW-0997">Cell inner membrane</keyword>
<feature type="transmembrane region" description="Helical" evidence="9">
    <location>
        <begin position="127"/>
        <end position="145"/>
    </location>
</feature>
<dbReference type="InterPro" id="IPR011864">
    <property type="entry name" value="Phosphate_PstC"/>
</dbReference>
<dbReference type="PANTHER" id="PTHR30425">
    <property type="entry name" value="PHOSPHATE TRANSPORT SYSTEM PERMEASE PROTEIN PST"/>
    <property type="match status" value="1"/>
</dbReference>
<protein>
    <recommendedName>
        <fullName evidence="10">Phosphate transport system permease protein</fullName>
    </recommendedName>
</protein>
<dbReference type="Pfam" id="PF00528">
    <property type="entry name" value="BPD_transp_1"/>
    <property type="match status" value="1"/>
</dbReference>
<keyword evidence="3 9" id="KW-0813">Transport</keyword>
<dbReference type="PROSITE" id="PS50928">
    <property type="entry name" value="ABC_TM1"/>
    <property type="match status" value="1"/>
</dbReference>
<reference evidence="12" key="1">
    <citation type="submission" date="2024-06" db="EMBL/GenBank/DDBJ databases">
        <title>Complete genome of Salinicola endophyticus HNIBRBA4755.</title>
        <authorList>
            <person name="Shin S.Y."/>
            <person name="Kang H."/>
            <person name="Song J."/>
        </authorList>
    </citation>
    <scope>NUCLEOTIDE SEQUENCE</scope>
    <source>
        <strain evidence="12">HNIBRBA4755</strain>
    </source>
</reference>
<evidence type="ECO:0000256" key="7">
    <source>
        <dbReference type="ARBA" id="ARBA00022989"/>
    </source>
</evidence>
<keyword evidence="7 9" id="KW-1133">Transmembrane helix</keyword>
<dbReference type="SUPFAM" id="SSF161098">
    <property type="entry name" value="MetI-like"/>
    <property type="match status" value="1"/>
</dbReference>
<sequence length="313" mass="33410">MATPQAIQTGGGLGGLSEATRRRLQRKARIDVWFERTLFAFAFAVLLLLGAIIASLIASSWPALERYGLEFFTENRWAANVEVFGALPAIYGTLLTSLIAIVIAVPISFGIAIFLTERCPNVLRQPLSTLIELLAGIPSIIYGMWGMEVLAPLLRTWFPSVFPAGTGLATAGIILAVMIIPFITAVSRDVINTVPAVMRESAYGLGCTTWEVARRVILPSVKGGLVGGVVLGLGRALGETMAVTFVIGNNLFLNTTLTGQGTSIAALIANQFSESDGTQRSALLALGLILFLITFAVLAFARYLLRNSTGRHA</sequence>
<organism evidence="12">
    <name type="scientific">Salinicola endophyticus</name>
    <dbReference type="NCBI Taxonomy" id="1949083"/>
    <lineage>
        <taxon>Bacteria</taxon>
        <taxon>Pseudomonadati</taxon>
        <taxon>Pseudomonadota</taxon>
        <taxon>Gammaproteobacteria</taxon>
        <taxon>Oceanospirillales</taxon>
        <taxon>Halomonadaceae</taxon>
        <taxon>Salinicola</taxon>
    </lineage>
</organism>
<dbReference type="CDD" id="cd06261">
    <property type="entry name" value="TM_PBP2"/>
    <property type="match status" value="1"/>
</dbReference>
<dbReference type="GO" id="GO:0005886">
    <property type="term" value="C:plasma membrane"/>
    <property type="evidence" value="ECO:0007669"/>
    <property type="project" value="UniProtKB-SubCell"/>
</dbReference>
<keyword evidence="4" id="KW-1003">Cell membrane</keyword>
<dbReference type="NCBIfam" id="TIGR02138">
    <property type="entry name" value="phosphate_pstC"/>
    <property type="match status" value="1"/>
</dbReference>
<evidence type="ECO:0000256" key="1">
    <source>
        <dbReference type="ARBA" id="ARBA00004651"/>
    </source>
</evidence>
<comment type="similarity">
    <text evidence="2 10">Belongs to the binding-protein-dependent transport system permease family. CysTW subfamily.</text>
</comment>
<evidence type="ECO:0000256" key="2">
    <source>
        <dbReference type="ARBA" id="ARBA00007069"/>
    </source>
</evidence>
<proteinExistence type="inferred from homology"/>
<evidence type="ECO:0000256" key="5">
    <source>
        <dbReference type="ARBA" id="ARBA00022592"/>
    </source>
</evidence>
<dbReference type="InterPro" id="IPR035906">
    <property type="entry name" value="MetI-like_sf"/>
</dbReference>
<dbReference type="PANTHER" id="PTHR30425:SF1">
    <property type="entry name" value="PHOSPHATE TRANSPORT SYSTEM PERMEASE PROTEIN PSTC"/>
    <property type="match status" value="1"/>
</dbReference>
<evidence type="ECO:0000256" key="9">
    <source>
        <dbReference type="RuleBase" id="RU363032"/>
    </source>
</evidence>
<name>A0AB74UBE1_9GAMM</name>
<evidence type="ECO:0000259" key="11">
    <source>
        <dbReference type="PROSITE" id="PS50928"/>
    </source>
</evidence>
<comment type="caution">
    <text evidence="10">Lacks conserved residue(s) required for the propagation of feature annotation.</text>
</comment>
<evidence type="ECO:0000256" key="3">
    <source>
        <dbReference type="ARBA" id="ARBA00022448"/>
    </source>
</evidence>
<dbReference type="EMBL" id="CP159578">
    <property type="protein sequence ID" value="XCJ81101.1"/>
    <property type="molecule type" value="Genomic_DNA"/>
</dbReference>
<feature type="transmembrane region" description="Helical" evidence="9">
    <location>
        <begin position="157"/>
        <end position="183"/>
    </location>
</feature>
<feature type="domain" description="ABC transmembrane type-1" evidence="11">
    <location>
        <begin position="90"/>
        <end position="301"/>
    </location>
</feature>
<keyword evidence="8 9" id="KW-0472">Membrane</keyword>
<feature type="transmembrane region" description="Helical" evidence="9">
    <location>
        <begin position="89"/>
        <end position="115"/>
    </location>
</feature>
<dbReference type="RefSeq" id="WP_081919684.1">
    <property type="nucleotide sequence ID" value="NZ_CP159578.1"/>
</dbReference>
<dbReference type="GO" id="GO:0005315">
    <property type="term" value="F:phosphate transmembrane transporter activity"/>
    <property type="evidence" value="ECO:0007669"/>
    <property type="project" value="InterPro"/>
</dbReference>
<dbReference type="Gene3D" id="1.10.3720.10">
    <property type="entry name" value="MetI-like"/>
    <property type="match status" value="1"/>
</dbReference>
<dbReference type="GO" id="GO:0006817">
    <property type="term" value="P:phosphate ion transport"/>
    <property type="evidence" value="ECO:0007669"/>
    <property type="project" value="UniProtKB-KW"/>
</dbReference>
<feature type="transmembrane region" description="Helical" evidence="9">
    <location>
        <begin position="38"/>
        <end position="61"/>
    </location>
</feature>
<evidence type="ECO:0000256" key="6">
    <source>
        <dbReference type="ARBA" id="ARBA00022692"/>
    </source>
</evidence>
<evidence type="ECO:0000256" key="4">
    <source>
        <dbReference type="ARBA" id="ARBA00022475"/>
    </source>
</evidence>
<comment type="function">
    <text evidence="10">Part of the binding-protein-dependent transport system for phosphate; probably responsible for the translocation of the substrate across the membrane.</text>
</comment>
<dbReference type="AlphaFoldDB" id="A0AB74UBE1"/>
<feature type="transmembrane region" description="Helical" evidence="9">
    <location>
        <begin position="282"/>
        <end position="305"/>
    </location>
</feature>
<evidence type="ECO:0000256" key="10">
    <source>
        <dbReference type="RuleBase" id="RU363054"/>
    </source>
</evidence>
<dbReference type="InterPro" id="IPR051124">
    <property type="entry name" value="Phosphate_Transport_Permease"/>
</dbReference>
<keyword evidence="6 9" id="KW-0812">Transmembrane</keyword>
<dbReference type="InterPro" id="IPR000515">
    <property type="entry name" value="MetI-like"/>
</dbReference>
<gene>
    <name evidence="12" type="primary">pstC</name>
    <name evidence="12" type="ORF">ABV408_07940</name>
</gene>
<accession>A0AB74UBE1</accession>